<dbReference type="InterPro" id="IPR036388">
    <property type="entry name" value="WH-like_DNA-bd_sf"/>
</dbReference>
<dbReference type="InterPro" id="IPR018490">
    <property type="entry name" value="cNMP-bd_dom_sf"/>
</dbReference>
<name>A0A9D9DU31_9FIRM</name>
<evidence type="ECO:0000259" key="1">
    <source>
        <dbReference type="PROSITE" id="PS50042"/>
    </source>
</evidence>
<feature type="domain" description="Cyclic nucleotide-binding" evidence="1">
    <location>
        <begin position="15"/>
        <end position="117"/>
    </location>
</feature>
<dbReference type="Pfam" id="PF00027">
    <property type="entry name" value="cNMP_binding"/>
    <property type="match status" value="1"/>
</dbReference>
<dbReference type="PROSITE" id="PS50042">
    <property type="entry name" value="CNMP_BINDING_3"/>
    <property type="match status" value="1"/>
</dbReference>
<dbReference type="GO" id="GO:0006355">
    <property type="term" value="P:regulation of DNA-templated transcription"/>
    <property type="evidence" value="ECO:0007669"/>
    <property type="project" value="InterPro"/>
</dbReference>
<dbReference type="Proteomes" id="UP000823611">
    <property type="component" value="Unassembled WGS sequence"/>
</dbReference>
<dbReference type="InterPro" id="IPR014710">
    <property type="entry name" value="RmlC-like_jellyroll"/>
</dbReference>
<dbReference type="Gene3D" id="2.60.120.10">
    <property type="entry name" value="Jelly Rolls"/>
    <property type="match status" value="1"/>
</dbReference>
<dbReference type="SMART" id="SM00100">
    <property type="entry name" value="cNMP"/>
    <property type="match status" value="1"/>
</dbReference>
<dbReference type="AlphaFoldDB" id="A0A9D9DU31"/>
<reference evidence="2" key="2">
    <citation type="journal article" date="2021" name="PeerJ">
        <title>Extensive microbial diversity within the chicken gut microbiome revealed by metagenomics and culture.</title>
        <authorList>
            <person name="Gilroy R."/>
            <person name="Ravi A."/>
            <person name="Getino M."/>
            <person name="Pursley I."/>
            <person name="Horton D.L."/>
            <person name="Alikhan N.F."/>
            <person name="Baker D."/>
            <person name="Gharbi K."/>
            <person name="Hall N."/>
            <person name="Watson M."/>
            <person name="Adriaenssens E.M."/>
            <person name="Foster-Nyarko E."/>
            <person name="Jarju S."/>
            <person name="Secka A."/>
            <person name="Antonio M."/>
            <person name="Oren A."/>
            <person name="Chaudhuri R.R."/>
            <person name="La Ragione R."/>
            <person name="Hildebrand F."/>
            <person name="Pallen M.J."/>
        </authorList>
    </citation>
    <scope>NUCLEOTIDE SEQUENCE</scope>
    <source>
        <strain evidence="2">F6-4510</strain>
    </source>
</reference>
<dbReference type="InterPro" id="IPR036390">
    <property type="entry name" value="WH_DNA-bd_sf"/>
</dbReference>
<comment type="caution">
    <text evidence="2">The sequence shown here is derived from an EMBL/GenBank/DDBJ whole genome shotgun (WGS) entry which is preliminary data.</text>
</comment>
<proteinExistence type="predicted"/>
<dbReference type="SUPFAM" id="SSF46785">
    <property type="entry name" value="Winged helix' DNA-binding domain"/>
    <property type="match status" value="1"/>
</dbReference>
<evidence type="ECO:0000313" key="2">
    <source>
        <dbReference type="EMBL" id="MBO8433974.1"/>
    </source>
</evidence>
<dbReference type="Gene3D" id="1.10.10.10">
    <property type="entry name" value="Winged helix-like DNA-binding domain superfamily/Winged helix DNA-binding domain"/>
    <property type="match status" value="1"/>
</dbReference>
<dbReference type="InterPro" id="IPR000595">
    <property type="entry name" value="cNMP-bd_dom"/>
</dbReference>
<gene>
    <name evidence="2" type="ORF">IAC55_01460</name>
</gene>
<reference evidence="2" key="1">
    <citation type="submission" date="2020-10" db="EMBL/GenBank/DDBJ databases">
        <authorList>
            <person name="Gilroy R."/>
        </authorList>
    </citation>
    <scope>NUCLEOTIDE SEQUENCE</scope>
    <source>
        <strain evidence="2">F6-4510</strain>
    </source>
</reference>
<organism evidence="2 3">
    <name type="scientific">Candidatus Fimicola merdigallinarum</name>
    <dbReference type="NCBI Taxonomy" id="2840819"/>
    <lineage>
        <taxon>Bacteria</taxon>
        <taxon>Bacillati</taxon>
        <taxon>Bacillota</taxon>
        <taxon>Clostridia</taxon>
        <taxon>Lachnospirales</taxon>
        <taxon>Lachnospiraceae</taxon>
        <taxon>Lachnospiraceae incertae sedis</taxon>
        <taxon>Candidatus Fimicola</taxon>
    </lineage>
</organism>
<dbReference type="CDD" id="cd00038">
    <property type="entry name" value="CAP_ED"/>
    <property type="match status" value="1"/>
</dbReference>
<dbReference type="GO" id="GO:0003677">
    <property type="term" value="F:DNA binding"/>
    <property type="evidence" value="ECO:0007669"/>
    <property type="project" value="UniProtKB-KW"/>
</dbReference>
<evidence type="ECO:0000313" key="3">
    <source>
        <dbReference type="Proteomes" id="UP000823611"/>
    </source>
</evidence>
<protein>
    <submittedName>
        <fullName evidence="2">Cyclic nucleotide-binding domain-containing protein</fullName>
    </submittedName>
</protein>
<accession>A0A9D9DU31</accession>
<dbReference type="SUPFAM" id="SSF51206">
    <property type="entry name" value="cAMP-binding domain-like"/>
    <property type="match status" value="1"/>
</dbReference>
<dbReference type="EMBL" id="JADIMX010000029">
    <property type="protein sequence ID" value="MBO8433974.1"/>
    <property type="molecule type" value="Genomic_DNA"/>
</dbReference>
<sequence>MKKISSEELRHKYILENGLDSISDIDILSISELHEFEKNEYLISCDYPSDYLYFLVKGEVIITHDSFDKTICVSYQKPLSWLGEASSLWRQQPTCNVQAIRQCLCIAINLSQYRDTLLNDRIFLLNSCQILSYRLNNSTYFSSDLLEPLEMRLAKFILKNSNQGVFPVQLTTCAMILNTSYRHLLRIIKEFCEKGLLRKEKATYIITNYNGLKSYNSYNQIK</sequence>